<dbReference type="InterPro" id="IPR037066">
    <property type="entry name" value="Plug_dom_sf"/>
</dbReference>
<dbReference type="SUPFAM" id="SSF49464">
    <property type="entry name" value="Carboxypeptidase regulatory domain-like"/>
    <property type="match status" value="1"/>
</dbReference>
<dbReference type="NCBIfam" id="TIGR04057">
    <property type="entry name" value="SusC_RagA_signa"/>
    <property type="match status" value="1"/>
</dbReference>
<proteinExistence type="inferred from homology"/>
<evidence type="ECO:0000256" key="1">
    <source>
        <dbReference type="ARBA" id="ARBA00004571"/>
    </source>
</evidence>
<keyword evidence="8" id="KW-0732">Signal</keyword>
<protein>
    <submittedName>
        <fullName evidence="10">TonB-dependent receptor</fullName>
    </submittedName>
</protein>
<organism evidence="10 11">
    <name type="scientific">Compostibacter hankyongensis</name>
    <dbReference type="NCBI Taxonomy" id="1007089"/>
    <lineage>
        <taxon>Bacteria</taxon>
        <taxon>Pseudomonadati</taxon>
        <taxon>Bacteroidota</taxon>
        <taxon>Chitinophagia</taxon>
        <taxon>Chitinophagales</taxon>
        <taxon>Chitinophagaceae</taxon>
        <taxon>Compostibacter</taxon>
    </lineage>
</organism>
<gene>
    <name evidence="10" type="ORF">GCM10023143_30130</name>
</gene>
<evidence type="ECO:0000256" key="8">
    <source>
        <dbReference type="SAM" id="SignalP"/>
    </source>
</evidence>
<feature type="signal peptide" evidence="8">
    <location>
        <begin position="1"/>
        <end position="23"/>
    </location>
</feature>
<evidence type="ECO:0000256" key="7">
    <source>
        <dbReference type="PROSITE-ProRule" id="PRU01360"/>
    </source>
</evidence>
<dbReference type="Gene3D" id="2.60.40.1120">
    <property type="entry name" value="Carboxypeptidase-like, regulatory domain"/>
    <property type="match status" value="1"/>
</dbReference>
<dbReference type="Pfam" id="PF07715">
    <property type="entry name" value="Plug"/>
    <property type="match status" value="1"/>
</dbReference>
<comment type="subcellular location">
    <subcellularLocation>
        <location evidence="1 7">Cell outer membrane</location>
        <topology evidence="1 7">Multi-pass membrane protein</topology>
    </subcellularLocation>
</comment>
<dbReference type="Gene3D" id="2.40.170.20">
    <property type="entry name" value="TonB-dependent receptor, beta-barrel domain"/>
    <property type="match status" value="1"/>
</dbReference>
<feature type="chain" id="PRO_5045197141" evidence="8">
    <location>
        <begin position="24"/>
        <end position="999"/>
    </location>
</feature>
<dbReference type="Gene3D" id="2.170.130.10">
    <property type="entry name" value="TonB-dependent receptor, plug domain"/>
    <property type="match status" value="1"/>
</dbReference>
<accession>A0ABP8G5G6</accession>
<dbReference type="NCBIfam" id="TIGR04056">
    <property type="entry name" value="OMP_RagA_SusC"/>
    <property type="match status" value="1"/>
</dbReference>
<evidence type="ECO:0000256" key="4">
    <source>
        <dbReference type="ARBA" id="ARBA00022692"/>
    </source>
</evidence>
<keyword evidence="2 7" id="KW-0813">Transport</keyword>
<dbReference type="PROSITE" id="PS52016">
    <property type="entry name" value="TONB_DEPENDENT_REC_3"/>
    <property type="match status" value="1"/>
</dbReference>
<evidence type="ECO:0000313" key="10">
    <source>
        <dbReference type="EMBL" id="GAA4317821.1"/>
    </source>
</evidence>
<comment type="caution">
    <text evidence="10">The sequence shown here is derived from an EMBL/GenBank/DDBJ whole genome shotgun (WGS) entry which is preliminary data.</text>
</comment>
<keyword evidence="6 7" id="KW-0998">Cell outer membrane</keyword>
<reference evidence="11" key="1">
    <citation type="journal article" date="2019" name="Int. J. Syst. Evol. Microbiol.">
        <title>The Global Catalogue of Microorganisms (GCM) 10K type strain sequencing project: providing services to taxonomists for standard genome sequencing and annotation.</title>
        <authorList>
            <consortium name="The Broad Institute Genomics Platform"/>
            <consortium name="The Broad Institute Genome Sequencing Center for Infectious Disease"/>
            <person name="Wu L."/>
            <person name="Ma J."/>
        </authorList>
    </citation>
    <scope>NUCLEOTIDE SEQUENCE [LARGE SCALE GENOMIC DNA]</scope>
    <source>
        <strain evidence="11">JCM 17664</strain>
    </source>
</reference>
<dbReference type="InterPro" id="IPR023996">
    <property type="entry name" value="TonB-dep_OMP_SusC/RagA"/>
</dbReference>
<dbReference type="Proteomes" id="UP001501207">
    <property type="component" value="Unassembled WGS sequence"/>
</dbReference>
<evidence type="ECO:0000256" key="5">
    <source>
        <dbReference type="ARBA" id="ARBA00023136"/>
    </source>
</evidence>
<evidence type="ECO:0000256" key="3">
    <source>
        <dbReference type="ARBA" id="ARBA00022452"/>
    </source>
</evidence>
<dbReference type="InterPro" id="IPR023997">
    <property type="entry name" value="TonB-dep_OMP_SusC/RagA_CS"/>
</dbReference>
<evidence type="ECO:0000256" key="6">
    <source>
        <dbReference type="ARBA" id="ARBA00023237"/>
    </source>
</evidence>
<keyword evidence="5 7" id="KW-0472">Membrane</keyword>
<sequence length="999" mass="108650">MKRIKLLHFLALAFICISMQAGAQQRTTLSGTVTNDQQEKMPGVTVKLKNTNTGTVTDEQGRYSLPVTASEGTLVFSFLNYATQEVAIGGRSRIDIVLKNEESKLDEVVVVGYGTLQRKDVTGAISSVTAKDLENQPAMTLEQLMQGKASGVQITQTTGAPGGQIEVRIRGASSINAGNEPLYVIDGVPYYNGSQDPDGTSYGTTTPTNALASLNPNDIASVDILKDASATAIYGSRGSNGVVIITTKRGKAGGMRVNYNGYFGVQQVVRKVDVMNASQHAAFLNAWAAANNNPIPFPHPDSLGKGTDWQDEIFRPAVMQNHQVSMSGSMGKSRYYISGNFYDQEGIVINTGMKRYTFRANFDQDISDRLTVSETFAYSKTDSKSVPINGAGKGNVRSAGERALLTSPILSVYDSKGEFNTVPWYGATKFENPVASLQTTYGNLQRDNVTGNITLSYKLLDGLVAKSLVGVNMTNTDNKEYYPRSTTYIGGVLGGLGFLANRRVSNVLNENTLTYSKVISKHKFDVLGGMTTQSEKDFSATNQPTLFPDDRLGINNIDGATGVPMVSSLKTQWSLVSFIGRVNYQYAGKYLLTASIRADGSSKFADGHKWGYFPSVAAGYRLSEEKFIKQLGLFDDLKLRVSYGVTGNQEVGSYQSLPRLVTDASYIVGGQLLSGARLTSLANRDLTWEESKQLDVGLNASFLHSRINVGFDYYKKRTENLLFSIDIPATSGYGSSKALFNTGSLYNRGFEVDLSAALLTHDFKWDLSANFSRNKSVLTSLGESPGTTTLFVGYAPGTKLGQVYLGVFHDQKEIDAYGLQPDAKPGDMKFADTNGDGKFTGDDRLPIGTPMPKYIFGVTNTFSYKGFDLTVFVESSVGRKGDDIDLLNDPTDLTSNKYKKFVNIWTPENAETATVPGPGVSNYSYSTFDIVDRSYFKLRNIRLSYTFPHSLIPFLGSTAVYLSGENLITISDYPGFDPETGSVGYPTTKTVVLGLNIGF</sequence>
<keyword evidence="3 7" id="KW-1134">Transmembrane beta strand</keyword>
<dbReference type="EMBL" id="BAABFN010000020">
    <property type="protein sequence ID" value="GAA4317821.1"/>
    <property type="molecule type" value="Genomic_DNA"/>
</dbReference>
<keyword evidence="11" id="KW-1185">Reference proteome</keyword>
<dbReference type="RefSeq" id="WP_344980826.1">
    <property type="nucleotide sequence ID" value="NZ_BAABFN010000020.1"/>
</dbReference>
<keyword evidence="10" id="KW-0675">Receptor</keyword>
<dbReference type="InterPro" id="IPR036942">
    <property type="entry name" value="Beta-barrel_TonB_sf"/>
</dbReference>
<comment type="similarity">
    <text evidence="7">Belongs to the TonB-dependent receptor family.</text>
</comment>
<dbReference type="SUPFAM" id="SSF56935">
    <property type="entry name" value="Porins"/>
    <property type="match status" value="1"/>
</dbReference>
<keyword evidence="4 7" id="KW-0812">Transmembrane</keyword>
<name>A0ABP8G5G6_9BACT</name>
<evidence type="ECO:0000313" key="11">
    <source>
        <dbReference type="Proteomes" id="UP001501207"/>
    </source>
</evidence>
<dbReference type="InterPro" id="IPR012910">
    <property type="entry name" value="Plug_dom"/>
</dbReference>
<dbReference type="InterPro" id="IPR008969">
    <property type="entry name" value="CarboxyPept-like_regulatory"/>
</dbReference>
<feature type="domain" description="TonB-dependent receptor plug" evidence="9">
    <location>
        <begin position="118"/>
        <end position="242"/>
    </location>
</feature>
<dbReference type="Pfam" id="PF13715">
    <property type="entry name" value="CarbopepD_reg_2"/>
    <property type="match status" value="1"/>
</dbReference>
<evidence type="ECO:0000256" key="2">
    <source>
        <dbReference type="ARBA" id="ARBA00022448"/>
    </source>
</evidence>
<evidence type="ECO:0000259" key="9">
    <source>
        <dbReference type="Pfam" id="PF07715"/>
    </source>
</evidence>
<dbReference type="InterPro" id="IPR039426">
    <property type="entry name" value="TonB-dep_rcpt-like"/>
</dbReference>